<keyword evidence="2" id="KW-1185">Reference proteome</keyword>
<reference evidence="1 2" key="1">
    <citation type="submission" date="2021-08" db="EMBL/GenBank/DDBJ databases">
        <title>Complete genome sequence of Leptospira kobayashii strain E30.</title>
        <authorList>
            <person name="Nakao R."/>
            <person name="Nakamura S."/>
            <person name="Masuzawa T."/>
            <person name="Koizumi N."/>
        </authorList>
    </citation>
    <scope>NUCLEOTIDE SEQUENCE [LARGE SCALE GENOMIC DNA]</scope>
    <source>
        <strain evidence="1 2">E30</strain>
    </source>
</reference>
<accession>A0ABM7URV3</accession>
<name>A0ABM7URV3_9LEPT</name>
<dbReference type="EMBL" id="AP025028">
    <property type="protein sequence ID" value="BDA79200.1"/>
    <property type="molecule type" value="Genomic_DNA"/>
</dbReference>
<sequence length="225" mass="26393">MIVSIHQPAFNGWLGYYEKIIRSDVFVYLDTVQFEKNSFTNRNKIKTNAGELWLTIPVKLKGHIDQTIKDIQIDNSTPWRKKHLKTIELNYRKAPRFDKVFSSLESIYNSEHTDFALFCYEFLIWTLKDLNIKTKIVRASDLEFEGNKSDLVLNICKKLNAKTYISGIFGKDYLNLDDFQSNQIEVLFQDYKHPLYPQIGKDFISHLGILDFLFNTDDLSIIYKG</sequence>
<dbReference type="Proteomes" id="UP000245263">
    <property type="component" value="Chromosome 1"/>
</dbReference>
<evidence type="ECO:0008006" key="3">
    <source>
        <dbReference type="Google" id="ProtNLM"/>
    </source>
</evidence>
<protein>
    <recommendedName>
        <fullName evidence="3">WbqC-like protein</fullName>
    </recommendedName>
</protein>
<organism evidence="1 2">
    <name type="scientific">Leptospira kobayashii</name>
    <dbReference type="NCBI Taxonomy" id="1917830"/>
    <lineage>
        <taxon>Bacteria</taxon>
        <taxon>Pseudomonadati</taxon>
        <taxon>Spirochaetota</taxon>
        <taxon>Spirochaetia</taxon>
        <taxon>Leptospirales</taxon>
        <taxon>Leptospiraceae</taxon>
        <taxon>Leptospira</taxon>
    </lineage>
</organism>
<dbReference type="Pfam" id="PF08889">
    <property type="entry name" value="WbqC"/>
    <property type="match status" value="1"/>
</dbReference>
<gene>
    <name evidence="1" type="ORF">LPTSP3_g21300</name>
</gene>
<evidence type="ECO:0000313" key="1">
    <source>
        <dbReference type="EMBL" id="BDA79200.1"/>
    </source>
</evidence>
<evidence type="ECO:0000313" key="2">
    <source>
        <dbReference type="Proteomes" id="UP000245263"/>
    </source>
</evidence>
<dbReference type="InterPro" id="IPR014985">
    <property type="entry name" value="WbqC"/>
</dbReference>
<proteinExistence type="predicted"/>
<dbReference type="RefSeq" id="WP_109019382.1">
    <property type="nucleotide sequence ID" value="NZ_AP025028.1"/>
</dbReference>